<sequence length="403" mass="44585">MYDYTIIGAGIVGLSTAYALQNKHPHASIAIVEKETEIAAHQTGRNSGVIHSGVYYKPGSLKARMAVQGRNSMVQFCEENEVPHDVCGKVLVATEPGELPRMEALYERVGQNGLNVTRLSKEELHGVEPYVNGLAGLKVPSTGIVDYKKVSRKLMELLKKGGADIFLGSAVQEIVEKQDEVVIETTARTIYARYMVNCAGLFSDRITAMSGIHTDVKIVPFRGEYFELVPEKRHLVKGLIYPVPNPDFPFLGVHLTKMMDGGVHAGPNAVLSLKREGYRKVDMQWRDMKEVLTFPGFWKLAGANMKEGMKEMIRSFHKESFVKSLQRLVPDIKAHDVVPTEAGVRAQAMLKNGKLVDDFYIIPGKRTVHVCNAPSPAATASLEIGKEIARKLPALERERVSMS</sequence>
<dbReference type="SUPFAM" id="SSF51905">
    <property type="entry name" value="FAD/NAD(P)-binding domain"/>
    <property type="match status" value="1"/>
</dbReference>
<dbReference type="EMBL" id="WMET01000003">
    <property type="protein sequence ID" value="MYL20876.1"/>
    <property type="molecule type" value="Genomic_DNA"/>
</dbReference>
<dbReference type="Gene3D" id="3.30.9.10">
    <property type="entry name" value="D-Amino Acid Oxidase, subunit A, domain 2"/>
    <property type="match status" value="1"/>
</dbReference>
<comment type="similarity">
    <text evidence="5">Belongs to the L2HGDH family.</text>
</comment>
<dbReference type="PANTHER" id="PTHR43104">
    <property type="entry name" value="L-2-HYDROXYGLUTARATE DEHYDROGENASE, MITOCHONDRIAL"/>
    <property type="match status" value="1"/>
</dbReference>
<organism evidence="7 8">
    <name type="scientific">Halobacillus litoralis</name>
    <dbReference type="NCBI Taxonomy" id="45668"/>
    <lineage>
        <taxon>Bacteria</taxon>
        <taxon>Bacillati</taxon>
        <taxon>Bacillota</taxon>
        <taxon>Bacilli</taxon>
        <taxon>Bacillales</taxon>
        <taxon>Bacillaceae</taxon>
        <taxon>Halobacillus</taxon>
    </lineage>
</organism>
<dbReference type="EC" id="1.1.3.-" evidence="7"/>
<dbReference type="Gene3D" id="3.50.50.60">
    <property type="entry name" value="FAD/NAD(P)-binding domain"/>
    <property type="match status" value="1"/>
</dbReference>
<keyword evidence="3" id="KW-0274">FAD</keyword>
<dbReference type="NCBIfam" id="NF008726">
    <property type="entry name" value="PRK11728.1"/>
    <property type="match status" value="1"/>
</dbReference>
<keyword evidence="2" id="KW-0285">Flavoprotein</keyword>
<dbReference type="PANTHER" id="PTHR43104:SF2">
    <property type="entry name" value="L-2-HYDROXYGLUTARATE DEHYDROGENASE, MITOCHONDRIAL"/>
    <property type="match status" value="1"/>
</dbReference>
<dbReference type="InterPro" id="IPR006076">
    <property type="entry name" value="FAD-dep_OxRdtase"/>
</dbReference>
<dbReference type="InterPro" id="IPR036188">
    <property type="entry name" value="FAD/NAD-bd_sf"/>
</dbReference>
<comment type="caution">
    <text evidence="7">The sequence shown here is derived from an EMBL/GenBank/DDBJ whole genome shotgun (WGS) entry which is preliminary data.</text>
</comment>
<accession>A0A845DTZ8</accession>
<evidence type="ECO:0000259" key="6">
    <source>
        <dbReference type="Pfam" id="PF01266"/>
    </source>
</evidence>
<comment type="cofactor">
    <cofactor evidence="1">
        <name>FAD</name>
        <dbReference type="ChEBI" id="CHEBI:57692"/>
    </cofactor>
</comment>
<dbReference type="GO" id="GO:0047545">
    <property type="term" value="F:(S)-2-hydroxyglutarate dehydrogenase activity"/>
    <property type="evidence" value="ECO:0007669"/>
    <property type="project" value="TreeGrafter"/>
</dbReference>
<keyword evidence="4 7" id="KW-0560">Oxidoreductase</keyword>
<dbReference type="GO" id="GO:0005737">
    <property type="term" value="C:cytoplasm"/>
    <property type="evidence" value="ECO:0007669"/>
    <property type="project" value="TreeGrafter"/>
</dbReference>
<dbReference type="Proteomes" id="UP000460949">
    <property type="component" value="Unassembled WGS sequence"/>
</dbReference>
<proteinExistence type="inferred from homology"/>
<evidence type="ECO:0000313" key="8">
    <source>
        <dbReference type="Proteomes" id="UP000460949"/>
    </source>
</evidence>
<reference evidence="7 8" key="1">
    <citation type="submission" date="2019-11" db="EMBL/GenBank/DDBJ databases">
        <title>Genome sequences of 17 halophilic strains isolated from different environments.</title>
        <authorList>
            <person name="Furrow R.E."/>
        </authorList>
    </citation>
    <scope>NUCLEOTIDE SEQUENCE [LARGE SCALE GENOMIC DNA]</scope>
    <source>
        <strain evidence="7 8">22511_23_Filter</strain>
    </source>
</reference>
<evidence type="ECO:0000256" key="2">
    <source>
        <dbReference type="ARBA" id="ARBA00022630"/>
    </source>
</evidence>
<name>A0A845DTZ8_9BACI</name>
<feature type="domain" description="FAD dependent oxidoreductase" evidence="6">
    <location>
        <begin position="3"/>
        <end position="390"/>
    </location>
</feature>
<gene>
    <name evidence="7" type="primary">lhgO</name>
    <name evidence="7" type="ORF">GLW04_13315</name>
</gene>
<dbReference type="AlphaFoldDB" id="A0A845DTZ8"/>
<evidence type="ECO:0000256" key="3">
    <source>
        <dbReference type="ARBA" id="ARBA00022827"/>
    </source>
</evidence>
<evidence type="ECO:0000256" key="4">
    <source>
        <dbReference type="ARBA" id="ARBA00023002"/>
    </source>
</evidence>
<evidence type="ECO:0000313" key="7">
    <source>
        <dbReference type="EMBL" id="MYL20876.1"/>
    </source>
</evidence>
<evidence type="ECO:0000256" key="1">
    <source>
        <dbReference type="ARBA" id="ARBA00001974"/>
    </source>
</evidence>
<protein>
    <submittedName>
        <fullName evidence="7">L-2-hydroxyglutarate oxidase</fullName>
        <ecNumber evidence="7">1.1.3.-</ecNumber>
    </submittedName>
</protein>
<dbReference type="Pfam" id="PF01266">
    <property type="entry name" value="DAO"/>
    <property type="match status" value="1"/>
</dbReference>
<dbReference type="RefSeq" id="WP_160838067.1">
    <property type="nucleotide sequence ID" value="NZ_WMET01000003.1"/>
</dbReference>
<evidence type="ECO:0000256" key="5">
    <source>
        <dbReference type="ARBA" id="ARBA00037941"/>
    </source>
</evidence>